<feature type="compositionally biased region" description="Basic residues" evidence="1">
    <location>
        <begin position="28"/>
        <end position="37"/>
    </location>
</feature>
<proteinExistence type="predicted"/>
<dbReference type="PATRIC" id="fig|1590.142.peg.1543"/>
<evidence type="ECO:0000313" key="4">
    <source>
        <dbReference type="Proteomes" id="UP000076882"/>
    </source>
</evidence>
<name>A0A165R1A0_LACPN</name>
<organism evidence="3 4">
    <name type="scientific">Lactiplantibacillus plantarum</name>
    <name type="common">Lactobacillus plantarum</name>
    <dbReference type="NCBI Taxonomy" id="1590"/>
    <lineage>
        <taxon>Bacteria</taxon>
        <taxon>Bacillati</taxon>
        <taxon>Bacillota</taxon>
        <taxon>Bacilli</taxon>
        <taxon>Lactobacillales</taxon>
        <taxon>Lactobacillaceae</taxon>
        <taxon>Lactiplantibacillus</taxon>
    </lineage>
</organism>
<gene>
    <name evidence="3" type="ORF">Lp19_3109</name>
    <name evidence="2" type="ORF">Nizo2260_0500</name>
</gene>
<evidence type="ECO:0000256" key="1">
    <source>
        <dbReference type="SAM" id="MobiDB-lite"/>
    </source>
</evidence>
<dbReference type="Proteomes" id="UP000076882">
    <property type="component" value="Unassembled WGS sequence"/>
</dbReference>
<sequence>MGTAQTDGDQNHHPFFYDYATSNESPHRRTQKQLRVS</sequence>
<evidence type="ECO:0000313" key="5">
    <source>
        <dbReference type="Proteomes" id="UP000076989"/>
    </source>
</evidence>
<dbReference type="EMBL" id="LUXM01000040">
    <property type="protein sequence ID" value="KZU91823.1"/>
    <property type="molecule type" value="Genomic_DNA"/>
</dbReference>
<accession>A0A165R1A0</accession>
<evidence type="ECO:0000313" key="3">
    <source>
        <dbReference type="EMBL" id="KZU91823.1"/>
    </source>
</evidence>
<dbReference type="EMBL" id="LUWI01000010">
    <property type="protein sequence ID" value="KZU06959.1"/>
    <property type="molecule type" value="Genomic_DNA"/>
</dbReference>
<comment type="caution">
    <text evidence="3">The sequence shown here is derived from an EMBL/GenBank/DDBJ whole genome shotgun (WGS) entry which is preliminary data.</text>
</comment>
<protein>
    <submittedName>
        <fullName evidence="3">Uncharacterized protein</fullName>
    </submittedName>
</protein>
<feature type="region of interest" description="Disordered" evidence="1">
    <location>
        <begin position="1"/>
        <end position="37"/>
    </location>
</feature>
<evidence type="ECO:0000313" key="2">
    <source>
        <dbReference type="EMBL" id="KZU06959.1"/>
    </source>
</evidence>
<dbReference type="AlphaFoldDB" id="A0A165R1A0"/>
<dbReference type="Proteomes" id="UP000076989">
    <property type="component" value="Unassembled WGS sequence"/>
</dbReference>
<reference evidence="4 5" key="1">
    <citation type="submission" date="2016-03" db="EMBL/GenBank/DDBJ databases">
        <title>Comparative genomics of 54 Lactobacillus plantarum strains reveals genomic uncoupling from niche constraints.</title>
        <authorList>
            <person name="Martino M.E."/>
        </authorList>
    </citation>
    <scope>NUCLEOTIDE SEQUENCE [LARGE SCALE GENOMIC DNA]</scope>
    <source>
        <strain evidence="3 4">19.1</strain>
        <strain evidence="2 5">Nizo2260</strain>
    </source>
</reference>